<dbReference type="NCBIfam" id="TIGR01656">
    <property type="entry name" value="Histidinol-ppas"/>
    <property type="match status" value="1"/>
</dbReference>
<dbReference type="HAMAP" id="MF_01022">
    <property type="entry name" value="Bifunc_HisB"/>
    <property type="match status" value="1"/>
</dbReference>
<dbReference type="InterPro" id="IPR020568">
    <property type="entry name" value="Ribosomal_Su5_D2-typ_SF"/>
</dbReference>
<name>A0ABY5UZJ0_9BACT</name>
<dbReference type="InterPro" id="IPR038494">
    <property type="entry name" value="IGPD_sf"/>
</dbReference>
<comment type="catalytic activity">
    <reaction evidence="10">
        <text>L-histidinol phosphate + H2O = L-histidinol + phosphate</text>
        <dbReference type="Rhea" id="RHEA:14465"/>
        <dbReference type="ChEBI" id="CHEBI:15377"/>
        <dbReference type="ChEBI" id="CHEBI:43474"/>
        <dbReference type="ChEBI" id="CHEBI:57699"/>
        <dbReference type="ChEBI" id="CHEBI:57980"/>
        <dbReference type="EC" id="3.1.3.15"/>
    </reaction>
</comment>
<feature type="binding site" evidence="10">
    <location>
        <position position="10"/>
    </location>
    <ligand>
        <name>Mg(2+)</name>
        <dbReference type="ChEBI" id="CHEBI:18420"/>
    </ligand>
</feature>
<keyword evidence="8 10" id="KW-0456">Lyase</keyword>
<dbReference type="SUPFAM" id="SSF56784">
    <property type="entry name" value="HAD-like"/>
    <property type="match status" value="1"/>
</dbReference>
<dbReference type="InterPro" id="IPR006543">
    <property type="entry name" value="Histidinol-phos"/>
</dbReference>
<proteinExistence type="inferred from homology"/>
<dbReference type="PROSITE" id="PS00955">
    <property type="entry name" value="IGP_DEHYDRATASE_2"/>
    <property type="match status" value="1"/>
</dbReference>
<feature type="binding site" evidence="10">
    <location>
        <position position="8"/>
    </location>
    <ligand>
        <name>Mg(2+)</name>
        <dbReference type="ChEBI" id="CHEBI:18420"/>
    </ligand>
</feature>
<dbReference type="Gene3D" id="3.30.230.40">
    <property type="entry name" value="Imidazole glycerol phosphate dehydratase, domain 1"/>
    <property type="match status" value="2"/>
</dbReference>
<reference evidence="11" key="1">
    <citation type="journal article" date="2022" name="Cell">
        <title>Design, construction, and in vivo augmentation of a complex gut microbiome.</title>
        <authorList>
            <person name="Cheng A.G."/>
            <person name="Ho P.Y."/>
            <person name="Aranda-Diaz A."/>
            <person name="Jain S."/>
            <person name="Yu F.B."/>
            <person name="Meng X."/>
            <person name="Wang M."/>
            <person name="Iakiviak M."/>
            <person name="Nagashima K."/>
            <person name="Zhao A."/>
            <person name="Murugkar P."/>
            <person name="Patil A."/>
            <person name="Atabakhsh K."/>
            <person name="Weakley A."/>
            <person name="Yan J."/>
            <person name="Brumbaugh A.R."/>
            <person name="Higginbottom S."/>
            <person name="Dimas A."/>
            <person name="Shiver A.L."/>
            <person name="Deutschbauer A."/>
            <person name="Neff N."/>
            <person name="Sonnenburg J.L."/>
            <person name="Huang K.C."/>
            <person name="Fischbach M.A."/>
        </authorList>
    </citation>
    <scope>NUCLEOTIDE SEQUENCE</scope>
    <source>
        <strain evidence="11">AP11</strain>
    </source>
</reference>
<dbReference type="GeneID" id="82891996"/>
<evidence type="ECO:0000256" key="10">
    <source>
        <dbReference type="HAMAP-Rule" id="MF_01022"/>
    </source>
</evidence>
<dbReference type="NCBIfam" id="TIGR01662">
    <property type="entry name" value="HAD-SF-IIIA"/>
    <property type="match status" value="1"/>
</dbReference>
<evidence type="ECO:0000256" key="3">
    <source>
        <dbReference type="ARBA" id="ARBA00022605"/>
    </source>
</evidence>
<dbReference type="InterPro" id="IPR036412">
    <property type="entry name" value="HAD-like_sf"/>
</dbReference>
<keyword evidence="6 10" id="KW-0460">Magnesium</keyword>
<evidence type="ECO:0000256" key="7">
    <source>
        <dbReference type="ARBA" id="ARBA00023102"/>
    </source>
</evidence>
<comment type="similarity">
    <text evidence="10">In the N-terminal section; belongs to the histidinol-phosphatase family.</text>
</comment>
<evidence type="ECO:0000256" key="9">
    <source>
        <dbReference type="ARBA" id="ARBA00023268"/>
    </source>
</evidence>
<dbReference type="PANTHER" id="PTHR23133">
    <property type="entry name" value="IMIDAZOLEGLYCEROL-PHOSPHATE DEHYDRATASE HIS7"/>
    <property type="match status" value="1"/>
</dbReference>
<evidence type="ECO:0000256" key="8">
    <source>
        <dbReference type="ARBA" id="ARBA00023239"/>
    </source>
</evidence>
<feature type="active site" description="Nucleophile" evidence="10">
    <location>
        <position position="8"/>
    </location>
</feature>
<accession>A0ABY5UZJ0</accession>
<keyword evidence="12" id="KW-1185">Reference proteome</keyword>
<comment type="pathway">
    <text evidence="1 10">Amino-acid biosynthesis; L-histidine biosynthesis; L-histidine from 5-phospho-alpha-D-ribose 1-diphosphate: step 6/9.</text>
</comment>
<gene>
    <name evidence="10 11" type="primary">hisB</name>
    <name evidence="11" type="ORF">NQ491_09640</name>
</gene>
<keyword evidence="2 10" id="KW-0963">Cytoplasm</keyword>
<dbReference type="Proteomes" id="UP001059295">
    <property type="component" value="Chromosome"/>
</dbReference>
<evidence type="ECO:0000313" key="12">
    <source>
        <dbReference type="Proteomes" id="UP001059295"/>
    </source>
</evidence>
<evidence type="ECO:0000313" key="11">
    <source>
        <dbReference type="EMBL" id="UWN56904.1"/>
    </source>
</evidence>
<feature type="binding site" evidence="10">
    <location>
        <position position="128"/>
    </location>
    <ligand>
        <name>Mg(2+)</name>
        <dbReference type="ChEBI" id="CHEBI:18420"/>
    </ligand>
</feature>
<dbReference type="EC" id="3.1.3.15" evidence="10"/>
<comment type="catalytic activity">
    <reaction evidence="10">
        <text>D-erythro-1-(imidazol-4-yl)glycerol 3-phosphate = 3-(imidazol-4-yl)-2-oxopropyl phosphate + H2O</text>
        <dbReference type="Rhea" id="RHEA:11040"/>
        <dbReference type="ChEBI" id="CHEBI:15377"/>
        <dbReference type="ChEBI" id="CHEBI:57766"/>
        <dbReference type="ChEBI" id="CHEBI:58278"/>
        <dbReference type="EC" id="4.2.1.19"/>
    </reaction>
</comment>
<comment type="subcellular location">
    <subcellularLocation>
        <location evidence="10">Cytoplasm</location>
    </subcellularLocation>
</comment>
<evidence type="ECO:0000256" key="5">
    <source>
        <dbReference type="ARBA" id="ARBA00022801"/>
    </source>
</evidence>
<dbReference type="HAMAP" id="MF_00076">
    <property type="entry name" value="HisB"/>
    <property type="match status" value="1"/>
</dbReference>
<keyword evidence="4 10" id="KW-0479">Metal-binding</keyword>
<protein>
    <recommendedName>
        <fullName evidence="10">Histidine biosynthesis bifunctional protein HisB</fullName>
    </recommendedName>
    <domain>
        <recommendedName>
            <fullName evidence="10">Histidinol-phosphatase</fullName>
            <ecNumber evidence="10">3.1.3.15</ecNumber>
        </recommendedName>
    </domain>
    <domain>
        <recommendedName>
            <fullName evidence="10">Imidazoleglycerol-phosphate dehydratase</fullName>
            <shortName evidence="10">IGPD</shortName>
            <ecNumber evidence="10">4.2.1.19</ecNumber>
        </recommendedName>
    </domain>
</protein>
<dbReference type="Gene3D" id="3.40.50.1000">
    <property type="entry name" value="HAD superfamily/HAD-like"/>
    <property type="match status" value="1"/>
</dbReference>
<keyword evidence="5 10" id="KW-0378">Hydrolase</keyword>
<dbReference type="EC" id="4.2.1.19" evidence="10"/>
<comment type="similarity">
    <text evidence="10">In the C-terminal section; belongs to the imidazoleglycerol-phosphate dehydratase family.</text>
</comment>
<dbReference type="CDD" id="cd07914">
    <property type="entry name" value="IGPD"/>
    <property type="match status" value="1"/>
</dbReference>
<keyword evidence="9 10" id="KW-0511">Multifunctional enzyme</keyword>
<keyword evidence="3 10" id="KW-0028">Amino-acid biosynthesis</keyword>
<organism evidence="11 12">
    <name type="scientific">Alistipes ihumii AP11</name>
    <dbReference type="NCBI Taxonomy" id="1211813"/>
    <lineage>
        <taxon>Bacteria</taxon>
        <taxon>Pseudomonadati</taxon>
        <taxon>Bacteroidota</taxon>
        <taxon>Bacteroidia</taxon>
        <taxon>Bacteroidales</taxon>
        <taxon>Rikenellaceae</taxon>
        <taxon>Alistipes</taxon>
    </lineage>
</organism>
<evidence type="ECO:0000256" key="4">
    <source>
        <dbReference type="ARBA" id="ARBA00022723"/>
    </source>
</evidence>
<dbReference type="InterPro" id="IPR000807">
    <property type="entry name" value="ImidazoleglycerolP_deHydtase"/>
</dbReference>
<dbReference type="InterPro" id="IPR006549">
    <property type="entry name" value="HAD-SF_hydro_IIIA"/>
</dbReference>
<evidence type="ECO:0000256" key="2">
    <source>
        <dbReference type="ARBA" id="ARBA00022490"/>
    </source>
</evidence>
<dbReference type="Pfam" id="PF13242">
    <property type="entry name" value="Hydrolase_like"/>
    <property type="match status" value="1"/>
</dbReference>
<comment type="cofactor">
    <cofactor evidence="10">
        <name>Mg(2+)</name>
        <dbReference type="ChEBI" id="CHEBI:18420"/>
    </cofactor>
</comment>
<dbReference type="PANTHER" id="PTHR23133:SF2">
    <property type="entry name" value="IMIDAZOLEGLYCEROL-PHOSPHATE DEHYDRATASE"/>
    <property type="match status" value="1"/>
</dbReference>
<keyword evidence="7 10" id="KW-0368">Histidine biosynthesis</keyword>
<dbReference type="Pfam" id="PF00475">
    <property type="entry name" value="IGPD"/>
    <property type="match status" value="1"/>
</dbReference>
<sequence>MKRVLFIDRDGTLVVEPPVDYQLDSFGKLEFVPKAIGSMSRIATLGFELVMATNQDGLGTESFPEETFWPVQNLIIKTLEGEGVHFDDVLIDRTLPEQNAPTRKPGTGMFGRYLAGGYDLKGSYVIGDRLTDVELARNLGARAILLRETEQGRSMAEQSGLSDVCALITDDWDRIWQFLRAGERTAVVERRTRETDIRVRLDLDGSSTSRIDTGLKFFDHMLDQIVHHAGISLDLQVRGDLQVDEHHTIEDTAIALGEAIRRALGSKLGIGRYGFCLPMDECRAAVLLDFGGRIELVWNARFSREYVGDVPTEMFRHFFKSLAESARCNLYVEAEGENEHHKIEAIFKAFARALRTAIARDNFHFELPSSKGTL</sequence>
<dbReference type="GO" id="GO:0004401">
    <property type="term" value="F:histidinol-phosphatase activity"/>
    <property type="evidence" value="ECO:0007669"/>
    <property type="project" value="UniProtKB-EC"/>
</dbReference>
<comment type="caution">
    <text evidence="10">Lacks conserved residue(s) required for the propagation of feature annotation.</text>
</comment>
<dbReference type="EMBL" id="CP102294">
    <property type="protein sequence ID" value="UWN56904.1"/>
    <property type="molecule type" value="Genomic_DNA"/>
</dbReference>
<comment type="pathway">
    <text evidence="10">Amino-acid biosynthesis; L-histidine biosynthesis; L-histidine from 5-phospho-alpha-D-ribose 1-diphosphate: step 8/9.</text>
</comment>
<dbReference type="RefSeq" id="WP_019245775.1">
    <property type="nucleotide sequence ID" value="NZ_CAPH01000009.1"/>
</dbReference>
<evidence type="ECO:0000256" key="6">
    <source>
        <dbReference type="ARBA" id="ARBA00022842"/>
    </source>
</evidence>
<feature type="region of interest" description="Imidazoleglycerol-phosphate dehydratase" evidence="10">
    <location>
        <begin position="184"/>
        <end position="374"/>
    </location>
</feature>
<dbReference type="InterPro" id="IPR020565">
    <property type="entry name" value="ImidazoleglycerP_deHydtase_CS"/>
</dbReference>
<evidence type="ECO:0000256" key="1">
    <source>
        <dbReference type="ARBA" id="ARBA00005047"/>
    </source>
</evidence>
<dbReference type="InterPro" id="IPR005954">
    <property type="entry name" value="HisB_N"/>
</dbReference>
<dbReference type="InterPro" id="IPR020566">
    <property type="entry name" value="His_synth_bifunc_HisB"/>
</dbReference>
<feature type="region of interest" description="Histidinol-phosphatase" evidence="10">
    <location>
        <begin position="1"/>
        <end position="183"/>
    </location>
</feature>
<dbReference type="PROSITE" id="PS00954">
    <property type="entry name" value="IGP_DEHYDRATASE_1"/>
    <property type="match status" value="1"/>
</dbReference>
<dbReference type="InterPro" id="IPR023214">
    <property type="entry name" value="HAD_sf"/>
</dbReference>
<dbReference type="NCBIfam" id="TIGR01261">
    <property type="entry name" value="hisB_Nterm"/>
    <property type="match status" value="1"/>
</dbReference>
<dbReference type="GO" id="GO:0004424">
    <property type="term" value="F:imidazoleglycerol-phosphate dehydratase activity"/>
    <property type="evidence" value="ECO:0007669"/>
    <property type="project" value="UniProtKB-EC"/>
</dbReference>
<dbReference type="SUPFAM" id="SSF54211">
    <property type="entry name" value="Ribosomal protein S5 domain 2-like"/>
    <property type="match status" value="2"/>
</dbReference>
<dbReference type="NCBIfam" id="NF002111">
    <property type="entry name" value="PRK00951.2-1"/>
    <property type="match status" value="1"/>
</dbReference>
<feature type="active site" description="Proton donor" evidence="10">
    <location>
        <position position="10"/>
    </location>
</feature>
<dbReference type="NCBIfam" id="NF003937">
    <property type="entry name" value="PRK05446.1"/>
    <property type="match status" value="1"/>
</dbReference>